<reference evidence="2" key="1">
    <citation type="submission" date="2018-05" db="EMBL/GenBank/DDBJ databases">
        <title>Azospirillum thermophila sp. nov., a novel isolated from hot spring.</title>
        <authorList>
            <person name="Zhao Z."/>
        </authorList>
    </citation>
    <scope>NUCLEOTIDE SEQUENCE [LARGE SCALE GENOMIC DNA]</scope>
    <source>
        <strain evidence="2">CFH 70021</strain>
        <plasmid evidence="2">unnamed5</plasmid>
    </source>
</reference>
<proteinExistence type="predicted"/>
<organism evidence="1 2">
    <name type="scientific">Azospirillum thermophilum</name>
    <dbReference type="NCBI Taxonomy" id="2202148"/>
    <lineage>
        <taxon>Bacteria</taxon>
        <taxon>Pseudomonadati</taxon>
        <taxon>Pseudomonadota</taxon>
        <taxon>Alphaproteobacteria</taxon>
        <taxon>Rhodospirillales</taxon>
        <taxon>Azospirillaceae</taxon>
        <taxon>Azospirillum</taxon>
    </lineage>
</organism>
<dbReference type="KEGG" id="azz:DEW08_30495"/>
<gene>
    <name evidence="1" type="ORF">DEW08_30495</name>
</gene>
<dbReference type="OrthoDB" id="7303458at2"/>
<dbReference type="Proteomes" id="UP000245629">
    <property type="component" value="Plasmid unnamed5"/>
</dbReference>
<keyword evidence="2" id="KW-1185">Reference proteome</keyword>
<keyword evidence="1" id="KW-0614">Plasmid</keyword>
<dbReference type="AlphaFoldDB" id="A0A2S2D1N3"/>
<geneLocation type="plasmid" evidence="1 2">
    <name>unnamed5</name>
</geneLocation>
<sequence>MGNVRAFQRQLSLFIDRTLSPAAQSRRLAEVARRERDALIAAGRASPSYRWWVDGREGAPEDTVAPAGGGQIVYRFSSLGAVTAFALEFLIARSPPRSAAPINPKTGKTAHYRDGFYVGVNGRFIPASVFEPGAVPPGAEIVIGNTQPYSRKVDVQLVGHQSLTFSVPPGLFDAAAKAIAARYGDFVTVKRVYTMRFPGQYLLRAEQVTNKGRSRRRLGKPVESPALIITSRR</sequence>
<accession>A0A2S2D1N3</accession>
<evidence type="ECO:0000313" key="2">
    <source>
        <dbReference type="Proteomes" id="UP000245629"/>
    </source>
</evidence>
<evidence type="ECO:0000313" key="1">
    <source>
        <dbReference type="EMBL" id="AWK90347.1"/>
    </source>
</evidence>
<name>A0A2S2D1N3_9PROT</name>
<protein>
    <submittedName>
        <fullName evidence="1">Uncharacterized protein</fullName>
    </submittedName>
</protein>
<dbReference type="RefSeq" id="WP_109334573.1">
    <property type="nucleotide sequence ID" value="NZ_CP029360.1"/>
</dbReference>
<dbReference type="EMBL" id="CP029360">
    <property type="protein sequence ID" value="AWK90347.1"/>
    <property type="molecule type" value="Genomic_DNA"/>
</dbReference>